<feature type="non-terminal residue" evidence="2">
    <location>
        <position position="101"/>
    </location>
</feature>
<dbReference type="AlphaFoldDB" id="A0A835YTB3"/>
<keyword evidence="1" id="KW-0472">Membrane</keyword>
<organism evidence="2 3">
    <name type="scientific">Tribonema minus</name>
    <dbReference type="NCBI Taxonomy" id="303371"/>
    <lineage>
        <taxon>Eukaryota</taxon>
        <taxon>Sar</taxon>
        <taxon>Stramenopiles</taxon>
        <taxon>Ochrophyta</taxon>
        <taxon>PX clade</taxon>
        <taxon>Xanthophyceae</taxon>
        <taxon>Tribonematales</taxon>
        <taxon>Tribonemataceae</taxon>
        <taxon>Tribonema</taxon>
    </lineage>
</organism>
<reference evidence="2" key="1">
    <citation type="submission" date="2021-02" db="EMBL/GenBank/DDBJ databases">
        <title>First Annotated Genome of the Yellow-green Alga Tribonema minus.</title>
        <authorList>
            <person name="Mahan K.M."/>
        </authorList>
    </citation>
    <scope>NUCLEOTIDE SEQUENCE</scope>
    <source>
        <strain evidence="2">UTEX B ZZ1240</strain>
    </source>
</reference>
<dbReference type="Proteomes" id="UP000664859">
    <property type="component" value="Unassembled WGS sequence"/>
</dbReference>
<name>A0A835YTB3_9STRA</name>
<evidence type="ECO:0000313" key="3">
    <source>
        <dbReference type="Proteomes" id="UP000664859"/>
    </source>
</evidence>
<sequence length="101" mass="10393">MRSVRLKLSSTACGCRCAGCCCSAAAAAAAALPLLRAAAALLIFLAAAAAIVRAAAALPLLLTTSVAPFTRQTVTRGKHARTWRHSMPVRIVSRQVHSAAP</sequence>
<keyword evidence="3" id="KW-1185">Reference proteome</keyword>
<keyword evidence="1" id="KW-1133">Transmembrane helix</keyword>
<evidence type="ECO:0000313" key="2">
    <source>
        <dbReference type="EMBL" id="KAG5180298.1"/>
    </source>
</evidence>
<dbReference type="EMBL" id="JAFCMP010000401">
    <property type="protein sequence ID" value="KAG5180298.1"/>
    <property type="molecule type" value="Genomic_DNA"/>
</dbReference>
<evidence type="ECO:0000256" key="1">
    <source>
        <dbReference type="SAM" id="Phobius"/>
    </source>
</evidence>
<gene>
    <name evidence="2" type="ORF">JKP88DRAFT_223343</name>
</gene>
<protein>
    <submittedName>
        <fullName evidence="2">Uncharacterized protein</fullName>
    </submittedName>
</protein>
<comment type="caution">
    <text evidence="2">The sequence shown here is derived from an EMBL/GenBank/DDBJ whole genome shotgun (WGS) entry which is preliminary data.</text>
</comment>
<proteinExistence type="predicted"/>
<keyword evidence="1" id="KW-0812">Transmembrane</keyword>
<feature type="transmembrane region" description="Helical" evidence="1">
    <location>
        <begin position="39"/>
        <end position="62"/>
    </location>
</feature>
<accession>A0A835YTB3</accession>